<feature type="domain" description="Peptidase S1" evidence="1">
    <location>
        <begin position="44"/>
        <end position="313"/>
    </location>
</feature>
<proteinExistence type="predicted"/>
<dbReference type="InterPro" id="IPR001254">
    <property type="entry name" value="Trypsin_dom"/>
</dbReference>
<name>A0A6N6VZV7_9BACT</name>
<protein>
    <submittedName>
        <fullName evidence="2">Trypsin-like serine protease</fullName>
    </submittedName>
</protein>
<organism evidence="2 3">
    <name type="scientific">Silvanigrella paludirubra</name>
    <dbReference type="NCBI Taxonomy" id="2499159"/>
    <lineage>
        <taxon>Bacteria</taxon>
        <taxon>Pseudomonadati</taxon>
        <taxon>Bdellovibrionota</taxon>
        <taxon>Oligoflexia</taxon>
        <taxon>Silvanigrellales</taxon>
        <taxon>Silvanigrellaceae</taxon>
        <taxon>Silvanigrella</taxon>
    </lineage>
</organism>
<dbReference type="GO" id="GO:0004252">
    <property type="term" value="F:serine-type endopeptidase activity"/>
    <property type="evidence" value="ECO:0007669"/>
    <property type="project" value="InterPro"/>
</dbReference>
<dbReference type="PROSITE" id="PS50240">
    <property type="entry name" value="TRYPSIN_DOM"/>
    <property type="match status" value="1"/>
</dbReference>
<dbReference type="AlphaFoldDB" id="A0A6N6VZV7"/>
<keyword evidence="2" id="KW-0378">Hydrolase</keyword>
<reference evidence="2 3" key="1">
    <citation type="submission" date="2019-10" db="EMBL/GenBank/DDBJ databases">
        <title>New species of Slilvanegrellaceae.</title>
        <authorList>
            <person name="Pitt A."/>
            <person name="Hahn M.W."/>
        </authorList>
    </citation>
    <scope>NUCLEOTIDE SEQUENCE [LARGE SCALE GENOMIC DNA]</scope>
    <source>
        <strain evidence="2 3">SP-Ram-0.45-NSY-1</strain>
    </source>
</reference>
<dbReference type="PANTHER" id="PTHR24260:SF136">
    <property type="entry name" value="GH08193P-RELATED"/>
    <property type="match status" value="1"/>
</dbReference>
<dbReference type="InterPro" id="IPR001314">
    <property type="entry name" value="Peptidase_S1A"/>
</dbReference>
<dbReference type="EMBL" id="WFLM01000001">
    <property type="protein sequence ID" value="KAB8040916.1"/>
    <property type="molecule type" value="Genomic_DNA"/>
</dbReference>
<dbReference type="SUPFAM" id="SSF50494">
    <property type="entry name" value="Trypsin-like serine proteases"/>
    <property type="match status" value="1"/>
</dbReference>
<dbReference type="PROSITE" id="PS00134">
    <property type="entry name" value="TRYPSIN_HIS"/>
    <property type="match status" value="1"/>
</dbReference>
<keyword evidence="3" id="KW-1185">Reference proteome</keyword>
<dbReference type="GO" id="GO:0006508">
    <property type="term" value="P:proteolysis"/>
    <property type="evidence" value="ECO:0007669"/>
    <property type="project" value="UniProtKB-KW"/>
</dbReference>
<dbReference type="Pfam" id="PF00089">
    <property type="entry name" value="Trypsin"/>
    <property type="match status" value="1"/>
</dbReference>
<accession>A0A6N6VZV7</accession>
<dbReference type="PANTHER" id="PTHR24260">
    <property type="match status" value="1"/>
</dbReference>
<comment type="caution">
    <text evidence="2">The sequence shown here is derived from an EMBL/GenBank/DDBJ whole genome shotgun (WGS) entry which is preliminary data.</text>
</comment>
<gene>
    <name evidence="2" type="ORF">GCL60_03010</name>
</gene>
<dbReference type="InterPro" id="IPR009003">
    <property type="entry name" value="Peptidase_S1_PA"/>
</dbReference>
<dbReference type="InterPro" id="IPR051333">
    <property type="entry name" value="CLIP_Serine_Protease"/>
</dbReference>
<sequence>MKLFYIPLFLTLFFIASCNKSPDNKLKNEQSCNNLPDGFASNKIANGCEDFSKNILGANSTVFIAVGGGICTGTVVSPHFIITAAHCTVKAMPSDTEIILGQNTFDVFNVKSLKVKNIYSNNIYGILSKASLGDIALIQTEDNLVDNSLTPAKVILSKPIPFEKILSIGYGLEGEYKKGTIGIKRWALSSVGSLKINMSLYDKNNLETLYTDFSNSNFVSKKYDSNYTQDTFLVTSKKSQSEGQTCNGDSGGPQFVIRNGEAVLISATQGLNAIWQGDEVIDVLNNRKDSCEYENGLNTRIAPYVDWVNTIMKKSGESLVLIDK</sequence>
<dbReference type="PROSITE" id="PS51257">
    <property type="entry name" value="PROKAR_LIPOPROTEIN"/>
    <property type="match status" value="1"/>
</dbReference>
<evidence type="ECO:0000313" key="2">
    <source>
        <dbReference type="EMBL" id="KAB8040916.1"/>
    </source>
</evidence>
<dbReference type="InterPro" id="IPR018114">
    <property type="entry name" value="TRYPSIN_HIS"/>
</dbReference>
<dbReference type="OrthoDB" id="5289650at2"/>
<dbReference type="PRINTS" id="PR00722">
    <property type="entry name" value="CHYMOTRYPSIN"/>
</dbReference>
<dbReference type="InterPro" id="IPR043504">
    <property type="entry name" value="Peptidase_S1_PA_chymotrypsin"/>
</dbReference>
<dbReference type="Gene3D" id="2.40.10.10">
    <property type="entry name" value="Trypsin-like serine proteases"/>
    <property type="match status" value="1"/>
</dbReference>
<dbReference type="RefSeq" id="WP_153418438.1">
    <property type="nucleotide sequence ID" value="NZ_WFLM01000001.1"/>
</dbReference>
<evidence type="ECO:0000259" key="1">
    <source>
        <dbReference type="PROSITE" id="PS50240"/>
    </source>
</evidence>
<evidence type="ECO:0000313" key="3">
    <source>
        <dbReference type="Proteomes" id="UP000437748"/>
    </source>
</evidence>
<keyword evidence="2" id="KW-0645">Protease</keyword>
<dbReference type="SMART" id="SM00020">
    <property type="entry name" value="Tryp_SPc"/>
    <property type="match status" value="1"/>
</dbReference>
<dbReference type="Proteomes" id="UP000437748">
    <property type="component" value="Unassembled WGS sequence"/>
</dbReference>